<dbReference type="GO" id="GO:0030170">
    <property type="term" value="F:pyridoxal phosphate binding"/>
    <property type="evidence" value="ECO:0007669"/>
    <property type="project" value="TreeGrafter"/>
</dbReference>
<dbReference type="GO" id="GO:0008483">
    <property type="term" value="F:transaminase activity"/>
    <property type="evidence" value="ECO:0007669"/>
    <property type="project" value="TreeGrafter"/>
</dbReference>
<dbReference type="Proteomes" id="UP000202922">
    <property type="component" value="Unassembled WGS sequence"/>
</dbReference>
<evidence type="ECO:0000313" key="5">
    <source>
        <dbReference type="EMBL" id="SMX47336.1"/>
    </source>
</evidence>
<dbReference type="PANTHER" id="PTHR30244:SF34">
    <property type="entry name" value="DTDP-4-AMINO-4,6-DIDEOXYGALACTOSE TRANSAMINASE"/>
    <property type="match status" value="1"/>
</dbReference>
<feature type="active site" description="Proton acceptor" evidence="2">
    <location>
        <position position="180"/>
    </location>
</feature>
<dbReference type="GO" id="GO:0000271">
    <property type="term" value="P:polysaccharide biosynthetic process"/>
    <property type="evidence" value="ECO:0007669"/>
    <property type="project" value="TreeGrafter"/>
</dbReference>
<reference evidence="6" key="1">
    <citation type="submission" date="2017-05" db="EMBL/GenBank/DDBJ databases">
        <authorList>
            <person name="Rodrigo-Torres L."/>
            <person name="Arahal R. D."/>
            <person name="Lucena T."/>
        </authorList>
    </citation>
    <scope>NUCLEOTIDE SEQUENCE [LARGE SCALE GENOMIC DNA]</scope>
    <source>
        <strain evidence="6">CECT 8621</strain>
    </source>
</reference>
<gene>
    <name evidence="5" type="primary">rifK</name>
    <name evidence="5" type="ORF">COL8621_03412</name>
</gene>
<dbReference type="EC" id="4.2.1.144" evidence="5"/>
<protein>
    <submittedName>
        <fullName evidence="5">3-amino-5-hydroxybenzoate synthase</fullName>
        <ecNumber evidence="5">4.2.1.144</ecNumber>
    </submittedName>
</protein>
<evidence type="ECO:0000256" key="4">
    <source>
        <dbReference type="RuleBase" id="RU004508"/>
    </source>
</evidence>
<dbReference type="InterPro" id="IPR015424">
    <property type="entry name" value="PyrdxlP-dep_Trfase"/>
</dbReference>
<dbReference type="GO" id="GO:0016829">
    <property type="term" value="F:lyase activity"/>
    <property type="evidence" value="ECO:0007669"/>
    <property type="project" value="UniProtKB-KW"/>
</dbReference>
<name>A0A238KZ34_9RHOB</name>
<dbReference type="EMBL" id="FXYE01000002">
    <property type="protein sequence ID" value="SMX47336.1"/>
    <property type="molecule type" value="Genomic_DNA"/>
</dbReference>
<evidence type="ECO:0000256" key="3">
    <source>
        <dbReference type="PIRSR" id="PIRSR000390-2"/>
    </source>
</evidence>
<dbReference type="Gene3D" id="3.90.1150.10">
    <property type="entry name" value="Aspartate Aminotransferase, domain 1"/>
    <property type="match status" value="1"/>
</dbReference>
<keyword evidence="5" id="KW-0456">Lyase</keyword>
<keyword evidence="6" id="KW-1185">Reference proteome</keyword>
<accession>A0A238KZ34</accession>
<evidence type="ECO:0000313" key="6">
    <source>
        <dbReference type="Proteomes" id="UP000202922"/>
    </source>
</evidence>
<dbReference type="PANTHER" id="PTHR30244">
    <property type="entry name" value="TRANSAMINASE"/>
    <property type="match status" value="1"/>
</dbReference>
<dbReference type="InterPro" id="IPR015422">
    <property type="entry name" value="PyrdxlP-dep_Trfase_small"/>
</dbReference>
<keyword evidence="3 4" id="KW-0663">Pyridoxal phosphate</keyword>
<feature type="modified residue" description="N6-(pyridoxal phosphate)lysine" evidence="3">
    <location>
        <position position="180"/>
    </location>
</feature>
<dbReference type="PIRSF" id="PIRSF000390">
    <property type="entry name" value="PLP_StrS"/>
    <property type="match status" value="1"/>
</dbReference>
<dbReference type="OrthoDB" id="9768668at2"/>
<dbReference type="Pfam" id="PF01041">
    <property type="entry name" value="DegT_DnrJ_EryC1"/>
    <property type="match status" value="1"/>
</dbReference>
<comment type="similarity">
    <text evidence="1 4">Belongs to the DegT/DnrJ/EryC1 family.</text>
</comment>
<organism evidence="5 6">
    <name type="scientific">Actibacterium lipolyticum</name>
    <dbReference type="NCBI Taxonomy" id="1524263"/>
    <lineage>
        <taxon>Bacteria</taxon>
        <taxon>Pseudomonadati</taxon>
        <taxon>Pseudomonadota</taxon>
        <taxon>Alphaproteobacteria</taxon>
        <taxon>Rhodobacterales</taxon>
        <taxon>Roseobacteraceae</taxon>
        <taxon>Actibacterium</taxon>
    </lineage>
</organism>
<proteinExistence type="inferred from homology"/>
<dbReference type="InterPro" id="IPR015421">
    <property type="entry name" value="PyrdxlP-dep_Trfase_major"/>
</dbReference>
<sequence>MTRWPHFDEDQIAAVSAVLRSGKVNAWTGPDVTAFEEEYSAAIGVKHALALANGSVTLNTALHCLDLQPGDEVIVTPRTFIASASCLLLFGAIPVFAEIDADTQNITPETIAPLITERTKGIIPVHLAGWPCDMPAIMDLANEHGLWVIEDCAQAHGAMIGDRHVGTFGTFGSFSFCQDKIMTTGGEGGLLVTNDTALWSKAWSYKDHGKDYDTVHNTDHPPGFRWLHEHIGTNLRMTGLSAALGRVQLVRLNHWRDVRTRNAKILAKALQQSALFRVPMPDDSVTHAFYRFYCFVRPENLAPGWSRDRIVAEISEAGFPAFSGSCSEIYLEKVFSNNGITPDGLPVAQELGETSLAFLVDPTWSEEEMNDLANCILAISHDATA</sequence>
<dbReference type="SUPFAM" id="SSF53383">
    <property type="entry name" value="PLP-dependent transferases"/>
    <property type="match status" value="1"/>
</dbReference>
<dbReference type="InterPro" id="IPR000653">
    <property type="entry name" value="DegT/StrS_aminotransferase"/>
</dbReference>
<evidence type="ECO:0000256" key="1">
    <source>
        <dbReference type="ARBA" id="ARBA00037999"/>
    </source>
</evidence>
<dbReference type="AlphaFoldDB" id="A0A238KZ34"/>
<evidence type="ECO:0000256" key="2">
    <source>
        <dbReference type="PIRSR" id="PIRSR000390-1"/>
    </source>
</evidence>
<dbReference type="CDD" id="cd00616">
    <property type="entry name" value="AHBA_syn"/>
    <property type="match status" value="1"/>
</dbReference>
<dbReference type="Gene3D" id="3.40.640.10">
    <property type="entry name" value="Type I PLP-dependent aspartate aminotransferase-like (Major domain)"/>
    <property type="match status" value="1"/>
</dbReference>
<dbReference type="RefSeq" id="WP_093968428.1">
    <property type="nucleotide sequence ID" value="NZ_FXYE01000002.1"/>
</dbReference>